<dbReference type="EMBL" id="OE190947">
    <property type="protein sequence ID" value="CAD7579305.1"/>
    <property type="molecule type" value="Genomic_DNA"/>
</dbReference>
<sequence length="91" mass="10150">MREELSQRLGLSEARVQREMLGDHHAHSTPNDNTLPILCTSFLGTLNSSQSNRVVHQKEELAATRPVFRLIVSGEKTWPIQTPTPPPPLPS</sequence>
<name>A0A7R9JHD1_TIMCA</name>
<evidence type="ECO:0000313" key="1">
    <source>
        <dbReference type="EMBL" id="CAD7579305.1"/>
    </source>
</evidence>
<organism evidence="1">
    <name type="scientific">Timema californicum</name>
    <name type="common">California timema</name>
    <name type="synonym">Walking stick</name>
    <dbReference type="NCBI Taxonomy" id="61474"/>
    <lineage>
        <taxon>Eukaryota</taxon>
        <taxon>Metazoa</taxon>
        <taxon>Ecdysozoa</taxon>
        <taxon>Arthropoda</taxon>
        <taxon>Hexapoda</taxon>
        <taxon>Insecta</taxon>
        <taxon>Pterygota</taxon>
        <taxon>Neoptera</taxon>
        <taxon>Polyneoptera</taxon>
        <taxon>Phasmatodea</taxon>
        <taxon>Timematodea</taxon>
        <taxon>Timematoidea</taxon>
        <taxon>Timematidae</taxon>
        <taxon>Timema</taxon>
    </lineage>
</organism>
<protein>
    <submittedName>
        <fullName evidence="1">(California timema) hypothetical protein</fullName>
    </submittedName>
</protein>
<reference evidence="1" key="1">
    <citation type="submission" date="2020-11" db="EMBL/GenBank/DDBJ databases">
        <authorList>
            <person name="Tran Van P."/>
        </authorList>
    </citation>
    <scope>NUCLEOTIDE SEQUENCE</scope>
</reference>
<gene>
    <name evidence="1" type="ORF">TCMB3V08_LOCUS11839</name>
</gene>
<dbReference type="AlphaFoldDB" id="A0A7R9JHD1"/>
<accession>A0A7R9JHD1</accession>
<proteinExistence type="predicted"/>